<dbReference type="EMBL" id="OB670995">
    <property type="protein sequence ID" value="CAD7235060.1"/>
    <property type="molecule type" value="Genomic_DNA"/>
</dbReference>
<dbReference type="AlphaFoldDB" id="A0A7R8WTN3"/>
<sequence length="55" mass="5811">LKGRGELQRNHERIFGQPVVAELANISHVRASGTATGSVLKCIAPSLPGLVAVQY</sequence>
<name>A0A7R8WTN3_9CRUS</name>
<accession>A0A7R8WTN3</accession>
<feature type="non-terminal residue" evidence="1">
    <location>
        <position position="1"/>
    </location>
</feature>
<protein>
    <submittedName>
        <fullName evidence="1">Uncharacterized protein</fullName>
    </submittedName>
</protein>
<proteinExistence type="predicted"/>
<gene>
    <name evidence="1" type="ORF">CTOB1V02_LOCUS12876</name>
</gene>
<reference evidence="1" key="1">
    <citation type="submission" date="2020-11" db="EMBL/GenBank/DDBJ databases">
        <authorList>
            <person name="Tran Van P."/>
        </authorList>
    </citation>
    <scope>NUCLEOTIDE SEQUENCE</scope>
</reference>
<evidence type="ECO:0000313" key="1">
    <source>
        <dbReference type="EMBL" id="CAD7235060.1"/>
    </source>
</evidence>
<organism evidence="1">
    <name type="scientific">Cyprideis torosa</name>
    <dbReference type="NCBI Taxonomy" id="163714"/>
    <lineage>
        <taxon>Eukaryota</taxon>
        <taxon>Metazoa</taxon>
        <taxon>Ecdysozoa</taxon>
        <taxon>Arthropoda</taxon>
        <taxon>Crustacea</taxon>
        <taxon>Oligostraca</taxon>
        <taxon>Ostracoda</taxon>
        <taxon>Podocopa</taxon>
        <taxon>Podocopida</taxon>
        <taxon>Cytherocopina</taxon>
        <taxon>Cytheroidea</taxon>
        <taxon>Cytherideidae</taxon>
        <taxon>Cyprideis</taxon>
    </lineage>
</organism>